<evidence type="ECO:0000313" key="13">
    <source>
        <dbReference type="Proteomes" id="UP000669317"/>
    </source>
</evidence>
<dbReference type="FunFam" id="1.10.287.950:FF:000001">
    <property type="entry name" value="Methyl-accepting chemotaxis sensory transducer"/>
    <property type="match status" value="1"/>
</dbReference>
<dbReference type="Pfam" id="PF00672">
    <property type="entry name" value="HAMP"/>
    <property type="match status" value="1"/>
</dbReference>
<dbReference type="PROSITE" id="PS50885">
    <property type="entry name" value="HAMP"/>
    <property type="match status" value="1"/>
</dbReference>
<organism evidence="11 12">
    <name type="scientific">Bradyrhizobium vignae</name>
    <dbReference type="NCBI Taxonomy" id="1549949"/>
    <lineage>
        <taxon>Bacteria</taxon>
        <taxon>Pseudomonadati</taxon>
        <taxon>Pseudomonadota</taxon>
        <taxon>Alphaproteobacteria</taxon>
        <taxon>Hyphomicrobiales</taxon>
        <taxon>Nitrobacteraceae</taxon>
        <taxon>Bradyrhizobium</taxon>
    </lineage>
</organism>
<dbReference type="SUPFAM" id="SSF58104">
    <property type="entry name" value="Methyl-accepting chemotaxis protein (MCP) signaling domain"/>
    <property type="match status" value="1"/>
</dbReference>
<dbReference type="SMART" id="SM00304">
    <property type="entry name" value="HAMP"/>
    <property type="match status" value="1"/>
</dbReference>
<dbReference type="GO" id="GO:0004888">
    <property type="term" value="F:transmembrane signaling receptor activity"/>
    <property type="evidence" value="ECO:0007669"/>
    <property type="project" value="TreeGrafter"/>
</dbReference>
<dbReference type="CDD" id="cd06225">
    <property type="entry name" value="HAMP"/>
    <property type="match status" value="1"/>
</dbReference>
<gene>
    <name evidence="11" type="ORF">BRAD3257_6902</name>
    <name evidence="10" type="ORF">JWS04_04580</name>
</gene>
<dbReference type="Proteomes" id="UP000669317">
    <property type="component" value="Unassembled WGS sequence"/>
</dbReference>
<feature type="domain" description="HAMP" evidence="9">
    <location>
        <begin position="336"/>
        <end position="388"/>
    </location>
</feature>
<dbReference type="GO" id="GO:0005886">
    <property type="term" value="C:plasma membrane"/>
    <property type="evidence" value="ECO:0007669"/>
    <property type="project" value="TreeGrafter"/>
</dbReference>
<feature type="compositionally biased region" description="Low complexity" evidence="6">
    <location>
        <begin position="419"/>
        <end position="434"/>
    </location>
</feature>
<evidence type="ECO:0000256" key="2">
    <source>
        <dbReference type="ARBA" id="ARBA00022500"/>
    </source>
</evidence>
<dbReference type="Pfam" id="PF12729">
    <property type="entry name" value="4HB_MCP_1"/>
    <property type="match status" value="1"/>
</dbReference>
<keyword evidence="13" id="KW-1185">Reference proteome</keyword>
<dbReference type="InterPro" id="IPR051310">
    <property type="entry name" value="MCP_chemotaxis"/>
</dbReference>
<evidence type="ECO:0000256" key="6">
    <source>
        <dbReference type="SAM" id="MobiDB-lite"/>
    </source>
</evidence>
<evidence type="ECO:0000256" key="5">
    <source>
        <dbReference type="SAM" id="Coils"/>
    </source>
</evidence>
<dbReference type="SMART" id="SM00283">
    <property type="entry name" value="MA"/>
    <property type="match status" value="1"/>
</dbReference>
<evidence type="ECO:0000313" key="11">
    <source>
        <dbReference type="EMBL" id="SPP97767.1"/>
    </source>
</evidence>
<dbReference type="KEGG" id="bvz:BRAD3257_6902"/>
<evidence type="ECO:0000256" key="3">
    <source>
        <dbReference type="ARBA" id="ARBA00029447"/>
    </source>
</evidence>
<dbReference type="Proteomes" id="UP000246085">
    <property type="component" value="Chromosome BRAD3257"/>
</dbReference>
<protein>
    <submittedName>
        <fullName evidence="10">Methyl-accepting chemotaxis protein</fullName>
    </submittedName>
    <submittedName>
        <fullName evidence="11">Methyl-accepting chemotaxis sensory transducer</fullName>
    </submittedName>
</protein>
<evidence type="ECO:0000313" key="12">
    <source>
        <dbReference type="Proteomes" id="UP000246085"/>
    </source>
</evidence>
<dbReference type="Gene3D" id="1.10.287.950">
    <property type="entry name" value="Methyl-accepting chemotaxis protein"/>
    <property type="match status" value="1"/>
</dbReference>
<dbReference type="EMBL" id="LS398110">
    <property type="protein sequence ID" value="SPP97767.1"/>
    <property type="molecule type" value="Genomic_DNA"/>
</dbReference>
<dbReference type="PANTHER" id="PTHR43531">
    <property type="entry name" value="PROTEIN ICFG"/>
    <property type="match status" value="1"/>
</dbReference>
<dbReference type="InterPro" id="IPR003660">
    <property type="entry name" value="HAMP_dom"/>
</dbReference>
<feature type="domain" description="Methyl-accepting transducer" evidence="8">
    <location>
        <begin position="393"/>
        <end position="608"/>
    </location>
</feature>
<keyword evidence="5" id="KW-0175">Coiled coil</keyword>
<name>A0A2U3Q8Q3_9BRAD</name>
<keyword evidence="7" id="KW-0472">Membrane</keyword>
<keyword evidence="7" id="KW-0812">Transmembrane</keyword>
<feature type="coiled-coil region" evidence="5">
    <location>
        <begin position="70"/>
        <end position="97"/>
    </location>
</feature>
<dbReference type="EMBL" id="JAGIKT010000007">
    <property type="protein sequence ID" value="MBP0110385.1"/>
    <property type="molecule type" value="Genomic_DNA"/>
</dbReference>
<evidence type="ECO:0000256" key="1">
    <source>
        <dbReference type="ARBA" id="ARBA00004370"/>
    </source>
</evidence>
<feature type="transmembrane region" description="Helical" evidence="7">
    <location>
        <begin position="314"/>
        <end position="336"/>
    </location>
</feature>
<dbReference type="RefSeq" id="WP_122405059.1">
    <property type="nucleotide sequence ID" value="NZ_JAGIKT010000007.1"/>
</dbReference>
<sequence length="695" mass="72876">MRFTIKAKLACAFGAIIVLSGLTGGLAFLKLSDQVEVSADFVVRAARIDRAGELQNNVLYQTRAERDIILASTDAEMQKLADEIKKYRAEVSRLLTEIKATASDVGKHLLDKFSASYDKMNAGEDVIVGLAMKNSNYRGGQLWTTDAMPILKHWNDSLDASLAELNRLPPSAEKNSAVLAIHAIRLEGVRLQRQVALSFSASSVEELNAAIKSISEGDEALKAATKQAVAPLTAAGVSPASFVAQTDRLVNVVSRVAEIVKEGGNIRATTLAATEGKANAMDAIATSGEYITLVKKQMAEMSAESVQNAARAKIMLVSVIGLSLLLGVGSAVMMALSISHGLSRAVSLAGAVANGDLSQTIAVKSNDEIGDLVRSLNVMVEKLRQVVSEALTAAQNVSAGSQELSASAEQLSQGATEQASSAEEASSSMEEMASNVKQNADNANQTEKIAAQSARDAESSGSAVGRAVQAMQTIAEKITIVQEIARQTDLLALNAAVEAARAGEHGKGFAVVASEVRKLAERSQAAAAEIGTLSSETVKVAQEAGEMLSKLVPDIKKTAELVQEITAACREQDVGSAQINQAIQQLDKVGQQNASASEQVSSTSEELASQAEQLQSTISFFRIDDAARGAKAAPQEIDRAVGQLRAQAAKMAAVDRRGKAPAAKPARALKVAGAGGGFAFDMDAGGDDRDAEFQR</sequence>
<accession>A0A2U3Q8Q3</accession>
<dbReference type="InterPro" id="IPR024478">
    <property type="entry name" value="HlyB_4HB_MCP"/>
</dbReference>
<keyword evidence="4" id="KW-0807">Transducer</keyword>
<reference evidence="10 13" key="2">
    <citation type="submission" date="2021-03" db="EMBL/GenBank/DDBJ databases">
        <title>Genome Sequence of Bradyrhizobium vignae strain ISRA400.</title>
        <authorList>
            <person name="Tisa L.S."/>
            <person name="Svistoonoff S."/>
            <person name="Hocher V."/>
            <person name="Fall S."/>
            <person name="Zaiya A."/>
            <person name="Naing D."/>
            <person name="Niang N."/>
            <person name="Diouf A."/>
            <person name="Dasylva M.C."/>
            <person name="Toure O."/>
            <person name="Gueye M."/>
            <person name="Gully D."/>
            <person name="Tisseyre P."/>
            <person name="Simpson S."/>
            <person name="Morris K."/>
            <person name="Thomas W.K."/>
        </authorList>
    </citation>
    <scope>NUCLEOTIDE SEQUENCE [LARGE SCALE GENOMIC DNA]</scope>
    <source>
        <strain evidence="10 13">ISRA400</strain>
    </source>
</reference>
<keyword evidence="7" id="KW-1133">Transmembrane helix</keyword>
<reference evidence="11 12" key="1">
    <citation type="submission" date="2018-03" db="EMBL/GenBank/DDBJ databases">
        <authorList>
            <person name="Gully D."/>
        </authorList>
    </citation>
    <scope>NUCLEOTIDE SEQUENCE [LARGE SCALE GENOMIC DNA]</scope>
    <source>
        <strain evidence="11">ORS3257</strain>
    </source>
</reference>
<feature type="compositionally biased region" description="Polar residues" evidence="6">
    <location>
        <begin position="405"/>
        <end position="418"/>
    </location>
</feature>
<dbReference type="Pfam" id="PF00015">
    <property type="entry name" value="MCPsignal"/>
    <property type="match status" value="1"/>
</dbReference>
<comment type="subcellular location">
    <subcellularLocation>
        <location evidence="1">Membrane</location>
    </subcellularLocation>
</comment>
<dbReference type="InterPro" id="IPR004089">
    <property type="entry name" value="MCPsignal_dom"/>
</dbReference>
<evidence type="ECO:0000313" key="10">
    <source>
        <dbReference type="EMBL" id="MBP0110385.1"/>
    </source>
</evidence>
<evidence type="ECO:0000259" key="8">
    <source>
        <dbReference type="PROSITE" id="PS50111"/>
    </source>
</evidence>
<dbReference type="GO" id="GO:0006935">
    <property type="term" value="P:chemotaxis"/>
    <property type="evidence" value="ECO:0007669"/>
    <property type="project" value="UniProtKB-KW"/>
</dbReference>
<dbReference type="GO" id="GO:0007165">
    <property type="term" value="P:signal transduction"/>
    <property type="evidence" value="ECO:0007669"/>
    <property type="project" value="UniProtKB-KW"/>
</dbReference>
<evidence type="ECO:0000256" key="7">
    <source>
        <dbReference type="SAM" id="Phobius"/>
    </source>
</evidence>
<dbReference type="PANTHER" id="PTHR43531:SF11">
    <property type="entry name" value="METHYL-ACCEPTING CHEMOTAXIS PROTEIN 3"/>
    <property type="match status" value="1"/>
</dbReference>
<proteinExistence type="inferred from homology"/>
<evidence type="ECO:0000256" key="4">
    <source>
        <dbReference type="PROSITE-ProRule" id="PRU00284"/>
    </source>
</evidence>
<dbReference type="PROSITE" id="PS50111">
    <property type="entry name" value="CHEMOTAXIS_TRANSDUC_2"/>
    <property type="match status" value="1"/>
</dbReference>
<dbReference type="AlphaFoldDB" id="A0A2U3Q8Q3"/>
<evidence type="ECO:0000259" key="9">
    <source>
        <dbReference type="PROSITE" id="PS50885"/>
    </source>
</evidence>
<feature type="region of interest" description="Disordered" evidence="6">
    <location>
        <begin position="405"/>
        <end position="437"/>
    </location>
</feature>
<keyword evidence="2" id="KW-0145">Chemotaxis</keyword>
<comment type="similarity">
    <text evidence="3">Belongs to the methyl-accepting chemotaxis (MCP) protein family.</text>
</comment>